<gene>
    <name evidence="1" type="ORF">C1I93_10060</name>
</gene>
<evidence type="ECO:0000313" key="2">
    <source>
        <dbReference type="Proteomes" id="UP000248627"/>
    </source>
</evidence>
<dbReference type="OrthoDB" id="3874132at2"/>
<evidence type="ECO:0000313" key="1">
    <source>
        <dbReference type="EMBL" id="PZF98029.1"/>
    </source>
</evidence>
<reference evidence="1 2" key="1">
    <citation type="submission" date="2018-01" db="EMBL/GenBank/DDBJ databases">
        <title>Draft genome sequence of Jishengella endophytica.</title>
        <authorList>
            <person name="Sahin N."/>
            <person name="Ay H."/>
            <person name="Saygin H."/>
        </authorList>
    </citation>
    <scope>NUCLEOTIDE SEQUENCE [LARGE SCALE GENOMIC DNA]</scope>
    <source>
        <strain evidence="1 2">DSM 45430</strain>
    </source>
</reference>
<name>A0A2W2DB61_9ACTN</name>
<protein>
    <submittedName>
        <fullName evidence="1">Uncharacterized protein</fullName>
    </submittedName>
</protein>
<comment type="caution">
    <text evidence="1">The sequence shown here is derived from an EMBL/GenBank/DDBJ whole genome shotgun (WGS) entry which is preliminary data.</text>
</comment>
<keyword evidence="2" id="KW-1185">Reference proteome</keyword>
<sequence>MSPLYRLRNTEAASAALWRYLPISDRLALRGVDKASRDGFGRLSPDLANLDRDFTAYQQSEAFTRRQNDAAEHGYGMLKNSGKVFVQTYKMSGDRFSIAASLILDPTAGVVILADNDPKSTQRAAEIRTFYLDSKIPPENVRIHQVLHQRYTQKPGAKPADLAYQEFKAWSRGAQPGPLRPAWLDRAVRRRSYPLYQWGSRGTATVGQHLQERGAETVRASVRAHWTFDNDAEKLTLLGALLAQWGFQPKTKYVLLWAKKGAKTAAKAHHFVPLDTWQELARRCRGVGYTPVAAGDDIGLDTTPNLAQFWSRDEWKSVFPSSRIAQLALYGELARQCPELKSVGMISGALEGPALLGIPTMYLEERTSERFDRFHTWSNGRLPGFEHFAIAAPPGYEQQKYWADFAKDAPERLRKRYEALLRYAKATDNEQLAKVSPEAKSVEPRLGYALDRSAAPEHRPDATDKMRALARTFADEALAEKMALEARFARLGPDATPQSDANEFDLTEPEWAEIIHWVQTGSLARNRLSAPDEATLRRAWHSSPEEFKSAFEGVFPAARGAVTTAAPPKAKNKAISRKASYGPYISAINKWMDKVSLVRDPRFDAVTALMRDLRDQLQD</sequence>
<dbReference type="EMBL" id="POTX01000048">
    <property type="protein sequence ID" value="PZF98029.1"/>
    <property type="molecule type" value="Genomic_DNA"/>
</dbReference>
<proteinExistence type="predicted"/>
<accession>A0A2W2DB61</accession>
<organism evidence="1 2">
    <name type="scientific">Micromonospora endophytica</name>
    <dbReference type="NCBI Taxonomy" id="515350"/>
    <lineage>
        <taxon>Bacteria</taxon>
        <taxon>Bacillati</taxon>
        <taxon>Actinomycetota</taxon>
        <taxon>Actinomycetes</taxon>
        <taxon>Micromonosporales</taxon>
        <taxon>Micromonosporaceae</taxon>
        <taxon>Micromonospora</taxon>
    </lineage>
</organism>
<dbReference type="RefSeq" id="WP_111242977.1">
    <property type="nucleotide sequence ID" value="NZ_AP023358.1"/>
</dbReference>
<dbReference type="AlphaFoldDB" id="A0A2W2DB61"/>
<dbReference type="Proteomes" id="UP000248627">
    <property type="component" value="Unassembled WGS sequence"/>
</dbReference>